<evidence type="ECO:0000256" key="6">
    <source>
        <dbReference type="ARBA" id="ARBA00023274"/>
    </source>
</evidence>
<dbReference type="GO" id="GO:0032040">
    <property type="term" value="C:small-subunit processome"/>
    <property type="evidence" value="ECO:0007669"/>
    <property type="project" value="TreeGrafter"/>
</dbReference>
<dbReference type="AlphaFoldDB" id="A0AAV8UYV8"/>
<comment type="caution">
    <text evidence="12">The sequence shown here is derived from an EMBL/GenBank/DDBJ whole genome shotgun (WGS) entry which is preliminary data.</text>
</comment>
<dbReference type="GO" id="GO:0019843">
    <property type="term" value="F:rRNA binding"/>
    <property type="evidence" value="ECO:0007669"/>
    <property type="project" value="InterPro"/>
</dbReference>
<evidence type="ECO:0000256" key="4">
    <source>
        <dbReference type="ARBA" id="ARBA00022884"/>
    </source>
</evidence>
<dbReference type="Pfam" id="PF01479">
    <property type="entry name" value="S4"/>
    <property type="match status" value="1"/>
</dbReference>
<dbReference type="CDD" id="cd00165">
    <property type="entry name" value="S4"/>
    <property type="match status" value="1"/>
</dbReference>
<evidence type="ECO:0000256" key="8">
    <source>
        <dbReference type="ARBA" id="ARBA00072223"/>
    </source>
</evidence>
<sequence length="181" mass="21442">MRKLKHHEYKLLKKADFLQWKKENNLRETRVLRRYHVQNPEDYHKYNKLVGLITKLAAKLKELDKGDDVRVKRTEDLIDKLYDMGLIPTKKNLESCAKISVSTLCRRRLPIVLVRLKYAETVREAVTLVEQGHIRVGPDVVTNPSVHVSRKMEDFITWTDTSKIKRKILKYNDKLDDYDIL</sequence>
<keyword evidence="4 9" id="KW-0694">RNA-binding</keyword>
<keyword evidence="3" id="KW-0690">Ribosome biogenesis</keyword>
<evidence type="ECO:0000256" key="7">
    <source>
        <dbReference type="ARBA" id="ARBA00069727"/>
    </source>
</evidence>
<keyword evidence="6" id="KW-0687">Ribonucleoprotein</keyword>
<evidence type="ECO:0000313" key="13">
    <source>
        <dbReference type="Proteomes" id="UP001157974"/>
    </source>
</evidence>
<evidence type="ECO:0000256" key="3">
    <source>
        <dbReference type="ARBA" id="ARBA00022517"/>
    </source>
</evidence>
<keyword evidence="5" id="KW-0539">Nucleus</keyword>
<evidence type="ECO:0000256" key="9">
    <source>
        <dbReference type="PROSITE-ProRule" id="PRU00182"/>
    </source>
</evidence>
<evidence type="ECO:0000259" key="11">
    <source>
        <dbReference type="SMART" id="SM01390"/>
    </source>
</evidence>
<dbReference type="Pfam" id="PF00163">
    <property type="entry name" value="Ribosomal_S4"/>
    <property type="match status" value="1"/>
</dbReference>
<dbReference type="InterPro" id="IPR022801">
    <property type="entry name" value="Ribosomal_uS4"/>
</dbReference>
<dbReference type="FunFam" id="3.10.290.10:FF:000006">
    <property type="entry name" value="U3 small nucleolar ribonucleoprotein IMP3"/>
    <property type="match status" value="1"/>
</dbReference>
<comment type="similarity">
    <text evidence="2">Belongs to the universal ribosomal protein uS4 family.</text>
</comment>
<comment type="subcellular location">
    <subcellularLocation>
        <location evidence="1">Nucleus</location>
        <location evidence="1">Nucleolus</location>
    </subcellularLocation>
</comment>
<name>A0AAV8UYV8_9RHOD</name>
<keyword evidence="13" id="KW-1185">Reference proteome</keyword>
<dbReference type="Proteomes" id="UP001157974">
    <property type="component" value="Unassembled WGS sequence"/>
</dbReference>
<evidence type="ECO:0000256" key="2">
    <source>
        <dbReference type="ARBA" id="ARBA00007465"/>
    </source>
</evidence>
<dbReference type="GO" id="GO:0006364">
    <property type="term" value="P:rRNA processing"/>
    <property type="evidence" value="ECO:0007669"/>
    <property type="project" value="TreeGrafter"/>
</dbReference>
<dbReference type="SMART" id="SM01390">
    <property type="entry name" value="Ribosomal_S4"/>
    <property type="match status" value="1"/>
</dbReference>
<feature type="domain" description="Small ribosomal subunit protein uS4 N-terminal" evidence="11">
    <location>
        <begin position="3"/>
        <end position="106"/>
    </location>
</feature>
<dbReference type="SUPFAM" id="SSF55174">
    <property type="entry name" value="Alpha-L RNA-binding motif"/>
    <property type="match status" value="1"/>
</dbReference>
<proteinExistence type="inferred from homology"/>
<dbReference type="SMART" id="SM00363">
    <property type="entry name" value="S4"/>
    <property type="match status" value="1"/>
</dbReference>
<reference evidence="12 13" key="1">
    <citation type="journal article" date="2023" name="Nat. Commun.">
        <title>Origin of minicircular mitochondrial genomes in red algae.</title>
        <authorList>
            <person name="Lee Y."/>
            <person name="Cho C.H."/>
            <person name="Lee Y.M."/>
            <person name="Park S.I."/>
            <person name="Yang J.H."/>
            <person name="West J.A."/>
            <person name="Bhattacharya D."/>
            <person name="Yoon H.S."/>
        </authorList>
    </citation>
    <scope>NUCLEOTIDE SEQUENCE [LARGE SCALE GENOMIC DNA]</scope>
    <source>
        <strain evidence="12 13">CCMP1338</strain>
        <tissue evidence="12">Whole cell</tissue>
    </source>
</reference>
<gene>
    <name evidence="12" type="ORF">NDN08_002216</name>
</gene>
<evidence type="ECO:0000256" key="1">
    <source>
        <dbReference type="ARBA" id="ARBA00004604"/>
    </source>
</evidence>
<accession>A0AAV8UYV8</accession>
<dbReference type="InterPro" id="IPR001912">
    <property type="entry name" value="Ribosomal_uS4_N"/>
</dbReference>
<dbReference type="PANTHER" id="PTHR11831:SF1">
    <property type="entry name" value="U3 SMALL NUCLEOLAR RIBONUCLEOPROTEIN PROTEIN IMP3"/>
    <property type="match status" value="1"/>
</dbReference>
<dbReference type="GO" id="GO:0034457">
    <property type="term" value="C:Mpp10 complex"/>
    <property type="evidence" value="ECO:0007669"/>
    <property type="project" value="TreeGrafter"/>
</dbReference>
<dbReference type="PANTHER" id="PTHR11831">
    <property type="entry name" value="30S 40S RIBOSOMAL PROTEIN"/>
    <property type="match status" value="1"/>
</dbReference>
<dbReference type="InterPro" id="IPR036986">
    <property type="entry name" value="S4_RNA-bd_sf"/>
</dbReference>
<dbReference type="InterPro" id="IPR002942">
    <property type="entry name" value="S4_RNA-bd"/>
</dbReference>
<dbReference type="GO" id="GO:0030515">
    <property type="term" value="F:snoRNA binding"/>
    <property type="evidence" value="ECO:0007669"/>
    <property type="project" value="TreeGrafter"/>
</dbReference>
<dbReference type="PROSITE" id="PS50889">
    <property type="entry name" value="S4"/>
    <property type="match status" value="1"/>
</dbReference>
<evidence type="ECO:0000259" key="10">
    <source>
        <dbReference type="SMART" id="SM00363"/>
    </source>
</evidence>
<evidence type="ECO:0000313" key="12">
    <source>
        <dbReference type="EMBL" id="KAJ8905711.1"/>
    </source>
</evidence>
<dbReference type="Gene3D" id="3.10.290.10">
    <property type="entry name" value="RNA-binding S4 domain"/>
    <property type="match status" value="1"/>
</dbReference>
<protein>
    <recommendedName>
        <fullName evidence="7">U3 small nucleolar ribonucleoprotein protein IMP3</fullName>
    </recommendedName>
    <alternativeName>
        <fullName evidence="8">U3 small nucleolar ribonucleoprotein protein imp3</fullName>
    </alternativeName>
</protein>
<dbReference type="EMBL" id="JAMWBK010000004">
    <property type="protein sequence ID" value="KAJ8905711.1"/>
    <property type="molecule type" value="Genomic_DNA"/>
</dbReference>
<dbReference type="GO" id="GO:0042274">
    <property type="term" value="P:ribosomal small subunit biogenesis"/>
    <property type="evidence" value="ECO:0007669"/>
    <property type="project" value="TreeGrafter"/>
</dbReference>
<organism evidence="12 13">
    <name type="scientific">Rhodosorus marinus</name>
    <dbReference type="NCBI Taxonomy" id="101924"/>
    <lineage>
        <taxon>Eukaryota</taxon>
        <taxon>Rhodophyta</taxon>
        <taxon>Stylonematophyceae</taxon>
        <taxon>Stylonematales</taxon>
        <taxon>Stylonemataceae</taxon>
        <taxon>Rhodosorus</taxon>
    </lineage>
</organism>
<evidence type="ECO:0000256" key="5">
    <source>
        <dbReference type="ARBA" id="ARBA00023242"/>
    </source>
</evidence>
<feature type="domain" description="RNA-binding S4" evidence="10">
    <location>
        <begin position="107"/>
        <end position="172"/>
    </location>
</feature>